<dbReference type="EMBL" id="PPWZ01000051">
    <property type="protein sequence ID" value="POH36607.1"/>
    <property type="molecule type" value="Genomic_DNA"/>
</dbReference>
<keyword evidence="1" id="KW-0677">Repeat</keyword>
<dbReference type="Pfam" id="PF06458">
    <property type="entry name" value="MucBP"/>
    <property type="match status" value="1"/>
</dbReference>
<evidence type="ECO:0000256" key="2">
    <source>
        <dbReference type="SAM" id="MobiDB-lite"/>
    </source>
</evidence>
<reference evidence="6" key="1">
    <citation type="submission" date="2018-01" db="EMBL/GenBank/DDBJ databases">
        <title>Genome sequnecing of Lactobacillus formosensis KACC 18721.</title>
        <authorList>
            <person name="Kim S.-J."/>
            <person name="Heo J."/>
        </authorList>
    </citation>
    <scope>NUCLEOTIDE SEQUENCE</scope>
    <source>
        <strain evidence="6">KACC 18721</strain>
    </source>
</reference>
<keyword evidence="3" id="KW-0732">Signal</keyword>
<feature type="domain" description="S-layer protein C-terminal" evidence="4">
    <location>
        <begin position="751"/>
        <end position="806"/>
    </location>
</feature>
<comment type="caution">
    <text evidence="6">The sequence shown here is derived from an EMBL/GenBank/DDBJ whole genome shotgun (WGS) entry which is preliminary data.</text>
</comment>
<feature type="compositionally biased region" description="Low complexity" evidence="2">
    <location>
        <begin position="89"/>
        <end position="109"/>
    </location>
</feature>
<evidence type="ECO:0008006" key="7">
    <source>
        <dbReference type="Google" id="ProtNLM"/>
    </source>
</evidence>
<feature type="compositionally biased region" description="Polar residues" evidence="2">
    <location>
        <begin position="113"/>
        <end position="129"/>
    </location>
</feature>
<feature type="domain" description="MucBP" evidence="5">
    <location>
        <begin position="544"/>
        <end position="612"/>
    </location>
</feature>
<feature type="region of interest" description="Disordered" evidence="2">
    <location>
        <begin position="71"/>
        <end position="199"/>
    </location>
</feature>
<organism evidence="6">
    <name type="scientific">Companilactobacillus formosensis</name>
    <dbReference type="NCBI Taxonomy" id="1617889"/>
    <lineage>
        <taxon>Bacteria</taxon>
        <taxon>Bacillati</taxon>
        <taxon>Bacillota</taxon>
        <taxon>Bacilli</taxon>
        <taxon>Lactobacillales</taxon>
        <taxon>Lactobacillaceae</taxon>
        <taxon>Companilactobacillus</taxon>
    </lineage>
</organism>
<gene>
    <name evidence="6" type="ORF">C2R26_07650</name>
</gene>
<evidence type="ECO:0000256" key="1">
    <source>
        <dbReference type="ARBA" id="ARBA00022737"/>
    </source>
</evidence>
<accession>A0A2P4R5Q5</accession>
<feature type="chain" id="PRO_5015138288" description="Surface layer protein A domain-containing protein" evidence="3">
    <location>
        <begin position="32"/>
        <end position="812"/>
    </location>
</feature>
<name>A0A2P4R5Q5_9LACO</name>
<proteinExistence type="predicted"/>
<dbReference type="InterPro" id="IPR024968">
    <property type="entry name" value="SlpA_C_lactobacillus"/>
</dbReference>
<evidence type="ECO:0000259" key="4">
    <source>
        <dbReference type="Pfam" id="PF03217"/>
    </source>
</evidence>
<feature type="compositionally biased region" description="Low complexity" evidence="2">
    <location>
        <begin position="130"/>
        <end position="142"/>
    </location>
</feature>
<feature type="compositionally biased region" description="Low complexity" evidence="2">
    <location>
        <begin position="151"/>
        <end position="193"/>
    </location>
</feature>
<dbReference type="AlphaFoldDB" id="A0A2P4R5Q5"/>
<protein>
    <recommendedName>
        <fullName evidence="7">Surface layer protein A domain-containing protein</fullName>
    </recommendedName>
</protein>
<feature type="domain" description="S-layer protein C-terminal" evidence="4">
    <location>
        <begin position="695"/>
        <end position="740"/>
    </location>
</feature>
<dbReference type="Gene3D" id="3.10.20.320">
    <property type="entry name" value="Putative peptidoglycan bound protein (lpxtg motif)"/>
    <property type="match status" value="1"/>
</dbReference>
<sequence>MTLNKKRLYVGITLFSSAILASVVNIQTAKAATTASDTIQTSTTASQTALASATSPKSTSAENTTVTTATSVASQANTGSSQAAATEGTVPTSTSVITSSQPATTTATAKPQPETSASLDTTGTGSQPVSTTTITGSQSTTTPASTAGLQTVSGTPTSTTIKTSSTQPAATGTTSTSTITTGGTAGTGTLSTTNPEPTGTINVNLPSENNSYAIPSDVSDSTVVNFTDPLLESVIKNGLHVKATDNITVGAIKNFKDPLLGASVTMYQLGQLKTPGASMTDQDSTPIESLNGMQYLQLLPAKSQIILQVKLATDAKANQDLTPLDNLNFNHLTIDGNFSNPKAKEIDVSQIPKINVSKATYVEFTGDTSVSTYSGINDQQLKKIGPWLTKFVNNGNQGNMVELGSAALSDFSPLKNIDPNAGALIVSFNDGTYDPVPVYGVIGQPLTFKALPSYGIAGEDIADTYHFTYTVDKSKWADDNLENLGNDQYQIENPDSSNITLIYGHLGFMYSSNPDSYIQKKYGTNTFEYFGVRAQPLIWQNHPTVTINYLNADGTPIENQGTPMTKQLSGNLVGDKFDLTSDSVISGYNLQSAATVLKEMYALNPQVVNLVYSRIPATSSSNTTSVKNVSSTDTRILALDYQAASETLKSIGVRATALVNGRTFYLVGYGQWIAADTYNFTKTATSGIVRISNTAADVVDSYGDLLANQLAPNSAWKYSQIVTINGADYYQIASNVFVSVKGTIDFSPVSDTTKVTVISQTPIYNTQGQTLPAELPIGSKWRTDGSAVINGVKMYRVATNEWVSAADVQVQS</sequence>
<dbReference type="InterPro" id="IPR009459">
    <property type="entry name" value="MucBP_dom"/>
</dbReference>
<evidence type="ECO:0000259" key="5">
    <source>
        <dbReference type="Pfam" id="PF06458"/>
    </source>
</evidence>
<evidence type="ECO:0000313" key="6">
    <source>
        <dbReference type="EMBL" id="POH36607.1"/>
    </source>
</evidence>
<evidence type="ECO:0000256" key="3">
    <source>
        <dbReference type="SAM" id="SignalP"/>
    </source>
</evidence>
<dbReference type="Pfam" id="PF03217">
    <property type="entry name" value="SlpA"/>
    <property type="match status" value="2"/>
</dbReference>
<feature type="signal peptide" evidence="3">
    <location>
        <begin position="1"/>
        <end position="31"/>
    </location>
</feature>